<organism evidence="2 3">
    <name type="scientific">Microthlaspi erraticum</name>
    <dbReference type="NCBI Taxonomy" id="1685480"/>
    <lineage>
        <taxon>Eukaryota</taxon>
        <taxon>Viridiplantae</taxon>
        <taxon>Streptophyta</taxon>
        <taxon>Embryophyta</taxon>
        <taxon>Tracheophyta</taxon>
        <taxon>Spermatophyta</taxon>
        <taxon>Magnoliopsida</taxon>
        <taxon>eudicotyledons</taxon>
        <taxon>Gunneridae</taxon>
        <taxon>Pentapetalae</taxon>
        <taxon>rosids</taxon>
        <taxon>malvids</taxon>
        <taxon>Brassicales</taxon>
        <taxon>Brassicaceae</taxon>
        <taxon>Coluteocarpeae</taxon>
        <taxon>Microthlaspi</taxon>
    </lineage>
</organism>
<evidence type="ECO:0008006" key="4">
    <source>
        <dbReference type="Google" id="ProtNLM"/>
    </source>
</evidence>
<feature type="region of interest" description="Disordered" evidence="1">
    <location>
        <begin position="161"/>
        <end position="204"/>
    </location>
</feature>
<reference evidence="2" key="1">
    <citation type="submission" date="2020-01" db="EMBL/GenBank/DDBJ databases">
        <authorList>
            <person name="Mishra B."/>
        </authorList>
    </citation>
    <scope>NUCLEOTIDE SEQUENCE [LARGE SCALE GENOMIC DNA]</scope>
</reference>
<comment type="caution">
    <text evidence="2">The sequence shown here is derived from an EMBL/GenBank/DDBJ whole genome shotgun (WGS) entry which is preliminary data.</text>
</comment>
<dbReference type="AlphaFoldDB" id="A0A6D2L024"/>
<evidence type="ECO:0000256" key="1">
    <source>
        <dbReference type="SAM" id="MobiDB-lite"/>
    </source>
</evidence>
<accession>A0A6D2L024</accession>
<sequence>MKYILYVPVTNELETEIKRNEQLKKIREANKKPQNWWEEPIEGLDLAQSNQFKSSLENLKKIITDQAAQLFQATVRHQNAYAGSSSTFPHGVDGGNNINSDPNQFSQGRMVNMNAFFNHNMIPPNHALPFGNNIYGNGFEGFAPSNNPSYGNNSHANGFEGFAPSNNPSYGNNSHGNVLEGSAPSNNPSYRSVYNPNQQPKPEF</sequence>
<evidence type="ECO:0000313" key="3">
    <source>
        <dbReference type="Proteomes" id="UP000467841"/>
    </source>
</evidence>
<keyword evidence="3" id="KW-1185">Reference proteome</keyword>
<dbReference type="EMBL" id="CACVBM020001706">
    <property type="protein sequence ID" value="CAA7057794.1"/>
    <property type="molecule type" value="Genomic_DNA"/>
</dbReference>
<name>A0A6D2L024_9BRAS</name>
<dbReference type="OrthoDB" id="1069809at2759"/>
<feature type="compositionally biased region" description="Polar residues" evidence="1">
    <location>
        <begin position="164"/>
        <end position="176"/>
    </location>
</feature>
<proteinExistence type="predicted"/>
<dbReference type="Proteomes" id="UP000467841">
    <property type="component" value="Unassembled WGS sequence"/>
</dbReference>
<feature type="compositionally biased region" description="Polar residues" evidence="1">
    <location>
        <begin position="183"/>
        <end position="204"/>
    </location>
</feature>
<evidence type="ECO:0000313" key="2">
    <source>
        <dbReference type="EMBL" id="CAA7057794.1"/>
    </source>
</evidence>
<protein>
    <recommendedName>
        <fullName evidence="4">MADS-box domain-containing protein</fullName>
    </recommendedName>
</protein>
<gene>
    <name evidence="2" type="ORF">MERR_LOCUS45030</name>
</gene>